<accession>A0ABZ2UQE4</accession>
<dbReference type="Pfam" id="PF02643">
    <property type="entry name" value="DUF192"/>
    <property type="match status" value="1"/>
</dbReference>
<dbReference type="Proteomes" id="UP001483337">
    <property type="component" value="Chromosome"/>
</dbReference>
<gene>
    <name evidence="2" type="ORF">WJM97_19425</name>
</gene>
<dbReference type="EMBL" id="CP150886">
    <property type="protein sequence ID" value="WZB87509.1"/>
    <property type="molecule type" value="Genomic_DNA"/>
</dbReference>
<keyword evidence="1" id="KW-0732">Signal</keyword>
<dbReference type="Gene3D" id="2.60.120.1140">
    <property type="entry name" value="Protein of unknown function DUF192"/>
    <property type="match status" value="1"/>
</dbReference>
<feature type="chain" id="PRO_5045113329" evidence="1">
    <location>
        <begin position="26"/>
        <end position="171"/>
    </location>
</feature>
<evidence type="ECO:0000256" key="1">
    <source>
        <dbReference type="SAM" id="SignalP"/>
    </source>
</evidence>
<dbReference type="PROSITE" id="PS51257">
    <property type="entry name" value="PROKAR_LIPOPROTEIN"/>
    <property type="match status" value="1"/>
</dbReference>
<dbReference type="InterPro" id="IPR038695">
    <property type="entry name" value="Saro_0823-like_sf"/>
</dbReference>
<evidence type="ECO:0000313" key="2">
    <source>
        <dbReference type="EMBL" id="WZB87509.1"/>
    </source>
</evidence>
<dbReference type="PANTHER" id="PTHR37953:SF1">
    <property type="entry name" value="UPF0127 PROTEIN MJ1496"/>
    <property type="match status" value="1"/>
</dbReference>
<proteinExistence type="predicted"/>
<protein>
    <submittedName>
        <fullName evidence="2">DUF192 domain-containing protein</fullName>
    </submittedName>
</protein>
<dbReference type="InterPro" id="IPR003795">
    <property type="entry name" value="DUF192"/>
</dbReference>
<feature type="signal peptide" evidence="1">
    <location>
        <begin position="1"/>
        <end position="25"/>
    </location>
</feature>
<sequence>MLRYSTLFCLLLSVLLMGCSPPTTAEPNNTSTDPIIISTEKGQNLPISAQAILPQGEKINLEVAETPEQQMMGLMYRPALPGDRGMLFVFPSAQPVRFWMKNVPVALDMVFLHKGVIKYIENSAPPCKSEPCPTYGPDVPIDQVIELRAKRATELNLQVGDRIEIEFFEPS</sequence>
<dbReference type="RefSeq" id="WP_353930422.1">
    <property type="nucleotide sequence ID" value="NZ_CP150886.1"/>
</dbReference>
<name>A0ABZ2UQE4_9CYAN</name>
<evidence type="ECO:0000313" key="3">
    <source>
        <dbReference type="Proteomes" id="UP001483337"/>
    </source>
</evidence>
<reference evidence="2 3" key="1">
    <citation type="submission" date="2024-04" db="EMBL/GenBank/DDBJ databases">
        <title>Okeanomitos corallinicola gen. &amp; sp. nov. (Nostocales, Cyanobacteria), a new toxic marine heterocyst-forming cyanobacterium from a coral reef.</title>
        <authorList>
            <person name="Li H."/>
            <person name="Li R."/>
            <person name="Kang J."/>
            <person name="Hii K.S."/>
            <person name="Mohamed H.F."/>
            <person name="Xu X."/>
            <person name="Luo Z."/>
        </authorList>
    </citation>
    <scope>NUCLEOTIDE SEQUENCE [LARGE SCALE GENOMIC DNA]</scope>
    <source>
        <strain evidence="2 3">TIOX110</strain>
    </source>
</reference>
<dbReference type="PANTHER" id="PTHR37953">
    <property type="entry name" value="UPF0127 PROTEIN MJ1496"/>
    <property type="match status" value="1"/>
</dbReference>
<keyword evidence="3" id="KW-1185">Reference proteome</keyword>
<organism evidence="2 3">
    <name type="scientific">Okeanomitos corallinicola TIOX110</name>
    <dbReference type="NCBI Taxonomy" id="3133117"/>
    <lineage>
        <taxon>Bacteria</taxon>
        <taxon>Bacillati</taxon>
        <taxon>Cyanobacteriota</taxon>
        <taxon>Cyanophyceae</taxon>
        <taxon>Nostocales</taxon>
        <taxon>Aphanizomenonaceae</taxon>
        <taxon>Okeanomitos</taxon>
    </lineage>
</organism>